<dbReference type="SMART" id="SM00166">
    <property type="entry name" value="UBX"/>
    <property type="match status" value="1"/>
</dbReference>
<keyword evidence="1" id="KW-0833">Ubl conjugation pathway</keyword>
<comment type="caution">
    <text evidence="4">The sequence shown here is derived from an EMBL/GenBank/DDBJ whole genome shotgun (WGS) entry which is preliminary data.</text>
</comment>
<proteinExistence type="predicted"/>
<name>A0A8X7YAG4_POPTO</name>
<dbReference type="Pfam" id="PF02809">
    <property type="entry name" value="UIM"/>
    <property type="match status" value="2"/>
</dbReference>
<dbReference type="Proteomes" id="UP000886885">
    <property type="component" value="Chromosome 14A"/>
</dbReference>
<dbReference type="GO" id="GO:0043130">
    <property type="term" value="F:ubiquitin binding"/>
    <property type="evidence" value="ECO:0007669"/>
    <property type="project" value="TreeGrafter"/>
</dbReference>
<dbReference type="InterPro" id="IPR003903">
    <property type="entry name" value="UIM_dom"/>
</dbReference>
<evidence type="ECO:0000259" key="3">
    <source>
        <dbReference type="PROSITE" id="PS50033"/>
    </source>
</evidence>
<keyword evidence="5" id="KW-1185">Reference proteome</keyword>
<dbReference type="PANTHER" id="PTHR23322:SF55">
    <property type="entry name" value="PLANT UBX DOMAIN-CONTAINING PROTEIN 9"/>
    <property type="match status" value="1"/>
</dbReference>
<gene>
    <name evidence="4" type="ORF">POTOM_046484</name>
</gene>
<accession>A0A8X7YAG4</accession>
<evidence type="ECO:0000313" key="5">
    <source>
        <dbReference type="Proteomes" id="UP000886885"/>
    </source>
</evidence>
<dbReference type="AlphaFoldDB" id="A0A8X7YAG4"/>
<dbReference type="PROSITE" id="PS50033">
    <property type="entry name" value="UBX"/>
    <property type="match status" value="1"/>
</dbReference>
<dbReference type="CDD" id="cd14351">
    <property type="entry name" value="UBA_Ubx1_like"/>
    <property type="match status" value="1"/>
</dbReference>
<evidence type="ECO:0000256" key="2">
    <source>
        <dbReference type="SAM" id="MobiDB-lite"/>
    </source>
</evidence>
<dbReference type="OrthoDB" id="1920064at2759"/>
<dbReference type="PANTHER" id="PTHR23322">
    <property type="entry name" value="FAS-ASSOCIATED PROTEIN"/>
    <property type="match status" value="1"/>
</dbReference>
<feature type="domain" description="UBX" evidence="3">
    <location>
        <begin position="491"/>
        <end position="569"/>
    </location>
</feature>
<protein>
    <recommendedName>
        <fullName evidence="3">UBX domain-containing protein</fullName>
    </recommendedName>
</protein>
<dbReference type="InterPro" id="IPR050730">
    <property type="entry name" value="UBX_domain-protein"/>
</dbReference>
<organism evidence="4 5">
    <name type="scientific">Populus tomentosa</name>
    <name type="common">Chinese white poplar</name>
    <dbReference type="NCBI Taxonomy" id="118781"/>
    <lineage>
        <taxon>Eukaryota</taxon>
        <taxon>Viridiplantae</taxon>
        <taxon>Streptophyta</taxon>
        <taxon>Embryophyta</taxon>
        <taxon>Tracheophyta</taxon>
        <taxon>Spermatophyta</taxon>
        <taxon>Magnoliopsida</taxon>
        <taxon>eudicotyledons</taxon>
        <taxon>Gunneridae</taxon>
        <taxon>Pentapetalae</taxon>
        <taxon>rosids</taxon>
        <taxon>fabids</taxon>
        <taxon>Malpighiales</taxon>
        <taxon>Salicaceae</taxon>
        <taxon>Saliceae</taxon>
        <taxon>Populus</taxon>
    </lineage>
</organism>
<reference evidence="4" key="1">
    <citation type="journal article" date="2020" name="bioRxiv">
        <title>Hybrid origin of Populus tomentosa Carr. identified through genome sequencing and phylogenomic analysis.</title>
        <authorList>
            <person name="An X."/>
            <person name="Gao K."/>
            <person name="Chen Z."/>
            <person name="Li J."/>
            <person name="Yang X."/>
            <person name="Yang X."/>
            <person name="Zhou J."/>
            <person name="Guo T."/>
            <person name="Zhao T."/>
            <person name="Huang S."/>
            <person name="Miao D."/>
            <person name="Khan W.U."/>
            <person name="Rao P."/>
            <person name="Ye M."/>
            <person name="Lei B."/>
            <person name="Liao W."/>
            <person name="Wang J."/>
            <person name="Ji L."/>
            <person name="Li Y."/>
            <person name="Guo B."/>
            <person name="Mustafa N.S."/>
            <person name="Li S."/>
            <person name="Yun Q."/>
            <person name="Keller S.R."/>
            <person name="Mao J."/>
            <person name="Zhang R."/>
            <person name="Strauss S.H."/>
        </authorList>
    </citation>
    <scope>NUCLEOTIDE SEQUENCE</scope>
    <source>
        <strain evidence="4">GM15</strain>
        <tissue evidence="4">Leaf</tissue>
    </source>
</reference>
<dbReference type="SMART" id="SM00726">
    <property type="entry name" value="UIM"/>
    <property type="match status" value="3"/>
</dbReference>
<dbReference type="PROSITE" id="PS50330">
    <property type="entry name" value="UIM"/>
    <property type="match status" value="1"/>
</dbReference>
<evidence type="ECO:0000256" key="1">
    <source>
        <dbReference type="ARBA" id="ARBA00022786"/>
    </source>
</evidence>
<dbReference type="Pfam" id="PF14555">
    <property type="entry name" value="UBA_4"/>
    <property type="match status" value="1"/>
</dbReference>
<feature type="region of interest" description="Disordered" evidence="2">
    <location>
        <begin position="244"/>
        <end position="264"/>
    </location>
</feature>
<dbReference type="CDD" id="cd01767">
    <property type="entry name" value="UBX"/>
    <property type="match status" value="1"/>
</dbReference>
<dbReference type="Pfam" id="PF00789">
    <property type="entry name" value="UBX"/>
    <property type="match status" value="1"/>
</dbReference>
<sequence>MTASIMILARAFPTPSPRGISNLPDDSFHSAVTRHFRVPCNSIAEATAGKHDKEARISTMHSFLLPRPAFEATETAKPSLPLSLFKTHSLSVFRYKSTAMVRPAQDTIETFMRITGASDSLAVRKLEEYGGNLDQAVNAHFIELEANARNQLSAASPQSNFADTRNQMQSGQRGIIPFLSAARSFRPSLLLDPNYRRNLYGQIGASVFPTSRGPQFAPNGEINNGHGQLYHSGPGHGVGGVSGTSLTHGSQIHGRSTRDAESHHYGDDVEEEMIQMAIEASTQERQIHVEDDEFARALELSLKTAEQEKAMRDQTLEDRKLQGVHGSSRRAEKTNHLREKVCTILKSKPESSTLKAGAKLGQDQQLWGCISSKEFDEAMQLEEALFGEIPEETLSRRPLRKQGVPDKSKGLNQQLPLPLPSHVAQQLLNQQNDEYLASLLADGLKDVDVLKGAETSCSKEGESQNKMLEGEEFERLLAAKEASLKQEPAPDDKNAVTLLVRMPDGNRHGRRFLKSDKLQLLFDFIDVGRAVKPGTYRVVRPYPRRAFSVSDISLSLNELGLTNKQEALFLELI</sequence>
<evidence type="ECO:0000313" key="4">
    <source>
        <dbReference type="EMBL" id="KAG6749438.1"/>
    </source>
</evidence>
<feature type="region of interest" description="Disordered" evidence="2">
    <location>
        <begin position="394"/>
        <end position="413"/>
    </location>
</feature>
<dbReference type="InterPro" id="IPR001012">
    <property type="entry name" value="UBX_dom"/>
</dbReference>
<dbReference type="EMBL" id="JAAWWB010000027">
    <property type="protein sequence ID" value="KAG6749438.1"/>
    <property type="molecule type" value="Genomic_DNA"/>
</dbReference>